<comment type="similarity">
    <text evidence="1">Belongs to the universal stress protein A family.</text>
</comment>
<comment type="caution">
    <text evidence="3">The sequence shown here is derived from an EMBL/GenBank/DDBJ whole genome shotgun (WGS) entry which is preliminary data.</text>
</comment>
<dbReference type="Gene3D" id="3.40.50.12370">
    <property type="match status" value="1"/>
</dbReference>
<dbReference type="RefSeq" id="WP_123658424.1">
    <property type="nucleotide sequence ID" value="NZ_AYKG01000028.1"/>
</dbReference>
<keyword evidence="4" id="KW-1185">Reference proteome</keyword>
<dbReference type="CDD" id="cd00293">
    <property type="entry name" value="USP-like"/>
    <property type="match status" value="2"/>
</dbReference>
<evidence type="ECO:0000313" key="4">
    <source>
        <dbReference type="Proteomes" id="UP000285310"/>
    </source>
</evidence>
<gene>
    <name evidence="3" type="ORF">SAJA_09640</name>
</gene>
<sequence length="284" mass="30367">MTDRTIAACIDGSAYAAAACDAAVWAAARLGAPCTFVHVISRRKHSAAQDYSGQIGLGSREHLRDELAELDGHRARLARERGTDLLDGAAERAEAAGLAQPARIQRNGELLDALQHVEDDIRLLVIGKRGESAGDDDHLGSNLERVIRGVSCPVLITTQAFTPPKRVLIAYDGSPTGENLIQRAAATPLLSGIEAHLVFVGHADDKRRAGLDKAADTLTRAGATTHTAVLSGEVEPALHAYQHEQGCDLMVMGAYGHTRIRHMLVGSTTTDMIRRAEVPVLITR</sequence>
<dbReference type="SUPFAM" id="SSF52402">
    <property type="entry name" value="Adenine nucleotide alpha hydrolases-like"/>
    <property type="match status" value="2"/>
</dbReference>
<evidence type="ECO:0000259" key="2">
    <source>
        <dbReference type="Pfam" id="PF00582"/>
    </source>
</evidence>
<dbReference type="Proteomes" id="UP000285310">
    <property type="component" value="Unassembled WGS sequence"/>
</dbReference>
<accession>A0A423PNY5</accession>
<dbReference type="PANTHER" id="PTHR46268:SF15">
    <property type="entry name" value="UNIVERSAL STRESS PROTEIN HP_0031"/>
    <property type="match status" value="1"/>
</dbReference>
<dbReference type="InterPro" id="IPR006016">
    <property type="entry name" value="UspA"/>
</dbReference>
<evidence type="ECO:0000256" key="1">
    <source>
        <dbReference type="ARBA" id="ARBA00008791"/>
    </source>
</evidence>
<dbReference type="PANTHER" id="PTHR46268">
    <property type="entry name" value="STRESS RESPONSE PROTEIN NHAX"/>
    <property type="match status" value="1"/>
</dbReference>
<dbReference type="PRINTS" id="PR01438">
    <property type="entry name" value="UNVRSLSTRESS"/>
</dbReference>
<proteinExistence type="inferred from homology"/>
<organism evidence="3 4">
    <name type="scientific">Salinisphaera japonica YTM-1</name>
    <dbReference type="NCBI Taxonomy" id="1209778"/>
    <lineage>
        <taxon>Bacteria</taxon>
        <taxon>Pseudomonadati</taxon>
        <taxon>Pseudomonadota</taxon>
        <taxon>Gammaproteobacteria</taxon>
        <taxon>Salinisphaerales</taxon>
        <taxon>Salinisphaeraceae</taxon>
        <taxon>Salinisphaera</taxon>
    </lineage>
</organism>
<reference evidence="3 4" key="1">
    <citation type="submission" date="2013-10" db="EMBL/GenBank/DDBJ databases">
        <title>Salinisphaera japonica YTM-1 Genome Sequencing.</title>
        <authorList>
            <person name="Lai Q."/>
            <person name="Li C."/>
            <person name="Shao Z."/>
        </authorList>
    </citation>
    <scope>NUCLEOTIDE SEQUENCE [LARGE SCALE GENOMIC DNA]</scope>
    <source>
        <strain evidence="3 4">YTM-1</strain>
    </source>
</reference>
<name>A0A423PNY5_9GAMM</name>
<feature type="domain" description="UspA" evidence="2">
    <location>
        <begin position="4"/>
        <end position="156"/>
    </location>
</feature>
<dbReference type="InterPro" id="IPR006015">
    <property type="entry name" value="Universal_stress_UspA"/>
</dbReference>
<feature type="domain" description="UspA" evidence="2">
    <location>
        <begin position="165"/>
        <end position="284"/>
    </location>
</feature>
<evidence type="ECO:0000313" key="3">
    <source>
        <dbReference type="EMBL" id="ROO27309.1"/>
    </source>
</evidence>
<dbReference type="InParanoid" id="A0A423PNY5"/>
<protein>
    <submittedName>
        <fullName evidence="3">Universal stress protein A</fullName>
    </submittedName>
</protein>
<dbReference type="OrthoDB" id="9804721at2"/>
<dbReference type="Pfam" id="PF00582">
    <property type="entry name" value="Usp"/>
    <property type="match status" value="2"/>
</dbReference>
<dbReference type="EMBL" id="AYKG01000028">
    <property type="protein sequence ID" value="ROO27309.1"/>
    <property type="molecule type" value="Genomic_DNA"/>
</dbReference>
<dbReference type="AlphaFoldDB" id="A0A423PNY5"/>